<dbReference type="AlphaFoldDB" id="A0A7C3Z1X5"/>
<dbReference type="Pfam" id="PF02687">
    <property type="entry name" value="FtsX"/>
    <property type="match status" value="1"/>
</dbReference>
<evidence type="ECO:0000256" key="6">
    <source>
        <dbReference type="ARBA" id="ARBA00023136"/>
    </source>
</evidence>
<dbReference type="InterPro" id="IPR003838">
    <property type="entry name" value="ABC3_permease_C"/>
</dbReference>
<evidence type="ECO:0000259" key="8">
    <source>
        <dbReference type="Pfam" id="PF02687"/>
    </source>
</evidence>
<proteinExistence type="inferred from homology"/>
<dbReference type="PANTHER" id="PTHR30489">
    <property type="entry name" value="LIPOPROTEIN-RELEASING SYSTEM TRANSMEMBRANE PROTEIN LOLE"/>
    <property type="match status" value="1"/>
</dbReference>
<name>A0A7C3Z1X5_UNCW3</name>
<evidence type="ECO:0000313" key="10">
    <source>
        <dbReference type="EMBL" id="HGE98579.1"/>
    </source>
</evidence>
<evidence type="ECO:0000256" key="5">
    <source>
        <dbReference type="ARBA" id="ARBA00022989"/>
    </source>
</evidence>
<dbReference type="EMBL" id="DTMQ01000009">
    <property type="protein sequence ID" value="HGE98579.1"/>
    <property type="molecule type" value="Genomic_DNA"/>
</dbReference>
<keyword evidence="3" id="KW-1003">Cell membrane</keyword>
<dbReference type="GO" id="GO:0098797">
    <property type="term" value="C:plasma membrane protein complex"/>
    <property type="evidence" value="ECO:0007669"/>
    <property type="project" value="TreeGrafter"/>
</dbReference>
<comment type="similarity">
    <text evidence="2">Belongs to the ABC-4 integral membrane protein family. LolC/E subfamily.</text>
</comment>
<reference evidence="10" key="1">
    <citation type="journal article" date="2020" name="mSystems">
        <title>Genome- and Community-Level Interaction Insights into Carbon Utilization and Element Cycling Functions of Hydrothermarchaeota in Hydrothermal Sediment.</title>
        <authorList>
            <person name="Zhou Z."/>
            <person name="Liu Y."/>
            <person name="Xu W."/>
            <person name="Pan J."/>
            <person name="Luo Z.H."/>
            <person name="Li M."/>
        </authorList>
    </citation>
    <scope>NUCLEOTIDE SEQUENCE [LARGE SCALE GENOMIC DNA]</scope>
    <source>
        <strain evidence="10">SpSt-906</strain>
    </source>
</reference>
<feature type="domain" description="ABC3 transporter permease C-terminal" evidence="8">
    <location>
        <begin position="271"/>
        <end position="396"/>
    </location>
</feature>
<comment type="caution">
    <text evidence="10">The sequence shown here is derived from an EMBL/GenBank/DDBJ whole genome shotgun (WGS) entry which is preliminary data.</text>
</comment>
<feature type="transmembrane region" description="Helical" evidence="7">
    <location>
        <begin position="369"/>
        <end position="389"/>
    </location>
</feature>
<feature type="domain" description="MacB-like periplasmic core" evidence="9">
    <location>
        <begin position="25"/>
        <end position="238"/>
    </location>
</feature>
<keyword evidence="5 7" id="KW-1133">Transmembrane helix</keyword>
<gene>
    <name evidence="10" type="ORF">ENX07_00690</name>
</gene>
<dbReference type="InterPro" id="IPR051447">
    <property type="entry name" value="Lipoprotein-release_system"/>
</dbReference>
<evidence type="ECO:0000259" key="9">
    <source>
        <dbReference type="Pfam" id="PF12704"/>
    </source>
</evidence>
<evidence type="ECO:0000256" key="4">
    <source>
        <dbReference type="ARBA" id="ARBA00022692"/>
    </source>
</evidence>
<dbReference type="PANTHER" id="PTHR30489:SF0">
    <property type="entry name" value="LIPOPROTEIN-RELEASING SYSTEM TRANSMEMBRANE PROTEIN LOLE"/>
    <property type="match status" value="1"/>
</dbReference>
<organism evidence="10">
    <name type="scientific">candidate division WOR-3 bacterium</name>
    <dbReference type="NCBI Taxonomy" id="2052148"/>
    <lineage>
        <taxon>Bacteria</taxon>
        <taxon>Bacteria division WOR-3</taxon>
    </lineage>
</organism>
<dbReference type="InterPro" id="IPR025857">
    <property type="entry name" value="MacB_PCD"/>
</dbReference>
<feature type="transmembrane region" description="Helical" evidence="7">
    <location>
        <begin position="20"/>
        <end position="46"/>
    </location>
</feature>
<evidence type="ECO:0000256" key="7">
    <source>
        <dbReference type="SAM" id="Phobius"/>
    </source>
</evidence>
<sequence>MNYKFFVSKRYVRIKKDEMFKSLITIFSIIGIGLGVGTLIVVLSVMNGMQNDLREKILGTNGHILVSKFYNEEIYDYDVIMDSLLKIQGITGATPFIYTKILIRKEENVDGIILKGIDTLTFSSVSNLNKKIILGRFELGEDGIILGNYVADGLLAHIGDTVEVALPFSELITPFGIIPRTKRFVVKGIFDAGMYDFNATLSIVSLKAAQELMGRIGVSGIELKTDNIYKVKEISKKIISRLGYPYRVSDWIDMNRNLFAALKLEKFAMFVILILIIIVASFNILSILIMTVIEKTREIGILKAIGSTSKDIMHIFILDGLIISLTGTIIGIIIGWSISWALGKYKFISLPSDVYFLDKLPVKMEITDFIIVSLSAIILSLIATLYPAIKASKMDPVEAIRNE</sequence>
<keyword evidence="6 7" id="KW-0472">Membrane</keyword>
<evidence type="ECO:0000256" key="2">
    <source>
        <dbReference type="ARBA" id="ARBA00005236"/>
    </source>
</evidence>
<feature type="transmembrane region" description="Helical" evidence="7">
    <location>
        <begin position="314"/>
        <end position="342"/>
    </location>
</feature>
<feature type="transmembrane region" description="Helical" evidence="7">
    <location>
        <begin position="267"/>
        <end position="293"/>
    </location>
</feature>
<dbReference type="GO" id="GO:0044874">
    <property type="term" value="P:lipoprotein localization to outer membrane"/>
    <property type="evidence" value="ECO:0007669"/>
    <property type="project" value="TreeGrafter"/>
</dbReference>
<accession>A0A7C3Z1X5</accession>
<comment type="subcellular location">
    <subcellularLocation>
        <location evidence="1">Cell membrane</location>
        <topology evidence="1">Multi-pass membrane protein</topology>
    </subcellularLocation>
</comment>
<protein>
    <submittedName>
        <fullName evidence="10">ABC transporter permease</fullName>
    </submittedName>
</protein>
<evidence type="ECO:0000256" key="1">
    <source>
        <dbReference type="ARBA" id="ARBA00004651"/>
    </source>
</evidence>
<dbReference type="Pfam" id="PF12704">
    <property type="entry name" value="MacB_PCD"/>
    <property type="match status" value="1"/>
</dbReference>
<keyword evidence="4 7" id="KW-0812">Transmembrane</keyword>
<evidence type="ECO:0000256" key="3">
    <source>
        <dbReference type="ARBA" id="ARBA00022475"/>
    </source>
</evidence>